<keyword evidence="4" id="KW-0309">Germination</keyword>
<evidence type="ECO:0000256" key="6">
    <source>
        <dbReference type="ARBA" id="ARBA00022989"/>
    </source>
</evidence>
<comment type="caution">
    <text evidence="9">The sequence shown here is derived from an EMBL/GenBank/DDBJ whole genome shotgun (WGS) entry which is preliminary data.</text>
</comment>
<evidence type="ECO:0000313" key="10">
    <source>
        <dbReference type="Proteomes" id="UP000447833"/>
    </source>
</evidence>
<feature type="transmembrane region" description="Helical" evidence="8">
    <location>
        <begin position="213"/>
        <end position="235"/>
    </location>
</feature>
<feature type="transmembrane region" description="Helical" evidence="8">
    <location>
        <begin position="12"/>
        <end position="32"/>
    </location>
</feature>
<accession>A0A845F4L8</accession>
<name>A0A845F4L8_9BACL</name>
<dbReference type="InterPro" id="IPR004761">
    <property type="entry name" value="Spore_GerAB"/>
</dbReference>
<proteinExistence type="inferred from homology"/>
<feature type="transmembrane region" description="Helical" evidence="8">
    <location>
        <begin position="79"/>
        <end position="98"/>
    </location>
</feature>
<feature type="transmembrane region" description="Helical" evidence="8">
    <location>
        <begin position="38"/>
        <end position="59"/>
    </location>
</feature>
<evidence type="ECO:0000256" key="8">
    <source>
        <dbReference type="SAM" id="Phobius"/>
    </source>
</evidence>
<feature type="transmembrane region" description="Helical" evidence="8">
    <location>
        <begin position="181"/>
        <end position="206"/>
    </location>
</feature>
<feature type="transmembrane region" description="Helical" evidence="8">
    <location>
        <begin position="337"/>
        <end position="355"/>
    </location>
</feature>
<keyword evidence="6 8" id="KW-1133">Transmembrane helix</keyword>
<dbReference type="PANTHER" id="PTHR34975:SF2">
    <property type="entry name" value="SPORE GERMINATION PROTEIN A2"/>
    <property type="match status" value="1"/>
</dbReference>
<sequence>MNIQITKWQLMIVIVNFIIFSSILMAPAITVVSAKQDGWISMLLALVIGLVLNMIYLFLFKKYNYPSLFELMNRAAGKWFGTVMNILIIFYALHLAAMVVRNLSNFMVASVVPYSHPWTYQILIIIIVMYSGVLGVKNLFLLNDLLFPIVIVLTLFSLILMTKDFSLLELKPFFHEGIPSIFQGAYATLGYPFIEVLLIGTFFQYVQKKEKLMLVYMSGIAAGGLVLVITVFFIIGGEGTYTVARETYPTYSVLRDIDFITVFERVEILLAVAWMIGLFVKICVCFLVVMMGLKHLSGSKTYRPYLIPIGILIWAMSNHLHKTVMDFSNFVITSWTMYWFTLYCLIILVFLIGLLRNKQKSLNS</sequence>
<evidence type="ECO:0000256" key="2">
    <source>
        <dbReference type="ARBA" id="ARBA00007998"/>
    </source>
</evidence>
<feature type="transmembrane region" description="Helical" evidence="8">
    <location>
        <begin position="268"/>
        <end position="289"/>
    </location>
</feature>
<dbReference type="PANTHER" id="PTHR34975">
    <property type="entry name" value="SPORE GERMINATION PROTEIN A2"/>
    <property type="match status" value="1"/>
</dbReference>
<evidence type="ECO:0000256" key="5">
    <source>
        <dbReference type="ARBA" id="ARBA00022692"/>
    </source>
</evidence>
<keyword evidence="7 8" id="KW-0472">Membrane</keyword>
<dbReference type="EMBL" id="WMEY01000009">
    <property type="protein sequence ID" value="MYL65729.1"/>
    <property type="molecule type" value="Genomic_DNA"/>
</dbReference>
<dbReference type="Pfam" id="PF03845">
    <property type="entry name" value="Spore_permease"/>
    <property type="match status" value="1"/>
</dbReference>
<gene>
    <name evidence="9" type="ORF">GLW07_20415</name>
</gene>
<evidence type="ECO:0000256" key="4">
    <source>
        <dbReference type="ARBA" id="ARBA00022544"/>
    </source>
</evidence>
<comment type="subcellular location">
    <subcellularLocation>
        <location evidence="1">Membrane</location>
        <topology evidence="1">Multi-pass membrane protein</topology>
    </subcellularLocation>
</comment>
<dbReference type="NCBIfam" id="TIGR00912">
    <property type="entry name" value="2A0309"/>
    <property type="match status" value="1"/>
</dbReference>
<feature type="transmembrane region" description="Helical" evidence="8">
    <location>
        <begin position="118"/>
        <end position="136"/>
    </location>
</feature>
<dbReference type="GO" id="GO:0009847">
    <property type="term" value="P:spore germination"/>
    <property type="evidence" value="ECO:0007669"/>
    <property type="project" value="InterPro"/>
</dbReference>
<evidence type="ECO:0000313" key="9">
    <source>
        <dbReference type="EMBL" id="MYL65729.1"/>
    </source>
</evidence>
<evidence type="ECO:0000256" key="7">
    <source>
        <dbReference type="ARBA" id="ARBA00023136"/>
    </source>
</evidence>
<reference evidence="9 10" key="1">
    <citation type="submission" date="2019-11" db="EMBL/GenBank/DDBJ databases">
        <title>Genome sequences of 17 halophilic strains isolated from different environments.</title>
        <authorList>
            <person name="Furrow R.E."/>
        </authorList>
    </citation>
    <scope>NUCLEOTIDE SEQUENCE [LARGE SCALE GENOMIC DNA]</scope>
    <source>
        <strain evidence="9 10">22506_14_FS</strain>
    </source>
</reference>
<protein>
    <submittedName>
        <fullName evidence="9">Endospore germination permease</fullName>
    </submittedName>
</protein>
<feature type="transmembrane region" description="Helical" evidence="8">
    <location>
        <begin position="301"/>
        <end position="317"/>
    </location>
</feature>
<dbReference type="AlphaFoldDB" id="A0A845F4L8"/>
<dbReference type="Proteomes" id="UP000447833">
    <property type="component" value="Unassembled WGS sequence"/>
</dbReference>
<organism evidence="9 10">
    <name type="scientific">Guptibacillus hwajinpoensis</name>
    <dbReference type="NCBI Taxonomy" id="208199"/>
    <lineage>
        <taxon>Bacteria</taxon>
        <taxon>Bacillati</taxon>
        <taxon>Bacillota</taxon>
        <taxon>Bacilli</taxon>
        <taxon>Bacillales</taxon>
        <taxon>Guptibacillaceae</taxon>
        <taxon>Guptibacillus</taxon>
    </lineage>
</organism>
<evidence type="ECO:0000256" key="3">
    <source>
        <dbReference type="ARBA" id="ARBA00022448"/>
    </source>
</evidence>
<comment type="similarity">
    <text evidence="2">Belongs to the amino acid-polyamine-organocation (APC) superfamily. Spore germination protein (SGP) (TC 2.A.3.9) family.</text>
</comment>
<dbReference type="GO" id="GO:0016020">
    <property type="term" value="C:membrane"/>
    <property type="evidence" value="ECO:0007669"/>
    <property type="project" value="UniProtKB-SubCell"/>
</dbReference>
<dbReference type="RefSeq" id="WP_160921331.1">
    <property type="nucleotide sequence ID" value="NZ_WMEY01000009.1"/>
</dbReference>
<feature type="transmembrane region" description="Helical" evidence="8">
    <location>
        <begin position="145"/>
        <end position="161"/>
    </location>
</feature>
<evidence type="ECO:0000256" key="1">
    <source>
        <dbReference type="ARBA" id="ARBA00004141"/>
    </source>
</evidence>
<keyword evidence="3" id="KW-0813">Transport</keyword>
<keyword evidence="5 8" id="KW-0812">Transmembrane</keyword>